<proteinExistence type="predicted"/>
<dbReference type="HOGENOM" id="CLU_2860600_0_0_6"/>
<dbReference type="KEGG" id="ete:ETEE_3660"/>
<dbReference type="Proteomes" id="UP000028681">
    <property type="component" value="Chromosome"/>
</dbReference>
<evidence type="ECO:0000313" key="1">
    <source>
        <dbReference type="EMBL" id="AIJ10075.1"/>
    </source>
</evidence>
<accession>A0A076LNF9</accession>
<evidence type="ECO:0000313" key="2">
    <source>
        <dbReference type="Proteomes" id="UP000028681"/>
    </source>
</evidence>
<organism evidence="1 2">
    <name type="scientific">Edwardsiella anguillarum ET080813</name>
    <dbReference type="NCBI Taxonomy" id="667120"/>
    <lineage>
        <taxon>Bacteria</taxon>
        <taxon>Pseudomonadati</taxon>
        <taxon>Pseudomonadota</taxon>
        <taxon>Gammaproteobacteria</taxon>
        <taxon>Enterobacterales</taxon>
        <taxon>Hafniaceae</taxon>
        <taxon>Edwardsiella</taxon>
    </lineage>
</organism>
<dbReference type="EMBL" id="CP006664">
    <property type="protein sequence ID" value="AIJ10075.1"/>
    <property type="molecule type" value="Genomic_DNA"/>
</dbReference>
<gene>
    <name evidence="1" type="ORF">ETEE_3660</name>
</gene>
<reference evidence="1 2" key="1">
    <citation type="journal article" date="2012" name="PLoS ONE">
        <title>Edwardsiella comparative phylogenomics reveal the new intra/inter-species taxonomic relationships, virulence evolution and niche adaptation mechanisms.</title>
        <authorList>
            <person name="Yang M."/>
            <person name="Lv Y."/>
            <person name="Xiao J."/>
            <person name="Wu H."/>
            <person name="Zheng H."/>
            <person name="Liu Q."/>
            <person name="Zhang Y."/>
            <person name="Wang Q."/>
        </authorList>
    </citation>
    <scope>NUCLEOTIDE SEQUENCE [LARGE SCALE GENOMIC DNA]</scope>
    <source>
        <strain evidence="2">080813</strain>
    </source>
</reference>
<protein>
    <submittedName>
        <fullName evidence="1">Uncharacterized protein</fullName>
    </submittedName>
</protein>
<sequence length="64" mass="7632">MLYAVIDERNALMLDIYRIAALAWLLFDAWHGCDYIFRAYLYLVWLFTDLFSNTLNPRSLGPRE</sequence>
<name>A0A076LNF9_9GAMM</name>
<dbReference type="AlphaFoldDB" id="A0A076LNF9"/>